<proteinExistence type="inferred from homology"/>
<comment type="similarity">
    <text evidence="6">Belongs to the nlpA lipoprotein family.</text>
</comment>
<dbReference type="Pfam" id="PF03180">
    <property type="entry name" value="Lipoprotein_9"/>
    <property type="match status" value="1"/>
</dbReference>
<sequence>MNKRAFLHTSLAVLAATSAAFVWAADATTPKVIKVGIRGGVAEDLWAEVAKVAKTKGLNLELVVMSASVSPNEALNNGDLQANAFQHLPFLEEQVRQRGYKISSVGTTMMSPLAFYSRKHKRLEDLPQGAHIGITDDASNQARALIVLRDHGLIRLRDGFDPFSPKAGPADIIDNPRKLRFTEAHAVVLARSLQDMDAAAITSNFAFQAGLRPFIDGIAVEKSEGNPYAALIAVRSQDKDAPWVKQLVASFQNDTIRQLINTKFKDMYAPAF</sequence>
<dbReference type="AlphaFoldDB" id="A0A7G5EBJ9"/>
<feature type="signal peptide" evidence="7">
    <location>
        <begin position="1"/>
        <end position="24"/>
    </location>
</feature>
<dbReference type="PANTHER" id="PTHR30429">
    <property type="entry name" value="D-METHIONINE-BINDING LIPOPROTEIN METQ"/>
    <property type="match status" value="1"/>
</dbReference>
<evidence type="ECO:0000256" key="1">
    <source>
        <dbReference type="ARBA" id="ARBA00004635"/>
    </source>
</evidence>
<keyword evidence="9" id="KW-1185">Reference proteome</keyword>
<dbReference type="Gene3D" id="3.40.190.10">
    <property type="entry name" value="Periplasmic binding protein-like II"/>
    <property type="match status" value="2"/>
</dbReference>
<feature type="chain" id="PRO_5028823538" description="Lipoprotein" evidence="7">
    <location>
        <begin position="25"/>
        <end position="272"/>
    </location>
</feature>
<reference evidence="8 9" key="1">
    <citation type="journal article" date="2020" name="G3 (Bethesda)">
        <title>CeMbio - The Caenorhabditis elegans Microbiome Resource.</title>
        <authorList>
            <person name="Dirksen P."/>
            <person name="Assie A."/>
            <person name="Zimmermann J."/>
            <person name="Zhang F."/>
            <person name="Tietje A.M."/>
            <person name="Marsh S.A."/>
            <person name="Felix M.A."/>
            <person name="Shapira M."/>
            <person name="Kaleta C."/>
            <person name="Schulenburg H."/>
            <person name="Samuel B."/>
        </authorList>
    </citation>
    <scope>NUCLEOTIDE SEQUENCE [LARGE SCALE GENOMIC DNA]</scope>
    <source>
        <strain evidence="8 9">BIGb0172</strain>
    </source>
</reference>
<dbReference type="CDD" id="cd13598">
    <property type="entry name" value="PBP2_lipoprotein_IlpA_like"/>
    <property type="match status" value="1"/>
</dbReference>
<evidence type="ECO:0000256" key="3">
    <source>
        <dbReference type="ARBA" id="ARBA00023136"/>
    </source>
</evidence>
<comment type="subcellular location">
    <subcellularLocation>
        <location evidence="1">Membrane</location>
        <topology evidence="1">Lipid-anchor</topology>
    </subcellularLocation>
</comment>
<evidence type="ECO:0000256" key="2">
    <source>
        <dbReference type="ARBA" id="ARBA00022729"/>
    </source>
</evidence>
<dbReference type="InterPro" id="IPR004872">
    <property type="entry name" value="Lipoprotein_NlpA"/>
</dbReference>
<dbReference type="EMBL" id="CP058554">
    <property type="protein sequence ID" value="QMV71374.1"/>
    <property type="molecule type" value="Genomic_DNA"/>
</dbReference>
<evidence type="ECO:0000256" key="6">
    <source>
        <dbReference type="PIRNR" id="PIRNR002854"/>
    </source>
</evidence>
<dbReference type="Proteomes" id="UP000515240">
    <property type="component" value="Chromosome"/>
</dbReference>
<evidence type="ECO:0000256" key="7">
    <source>
        <dbReference type="SAM" id="SignalP"/>
    </source>
</evidence>
<dbReference type="GO" id="GO:0016020">
    <property type="term" value="C:membrane"/>
    <property type="evidence" value="ECO:0007669"/>
    <property type="project" value="UniProtKB-SubCell"/>
</dbReference>
<keyword evidence="5 6" id="KW-0449">Lipoprotein</keyword>
<evidence type="ECO:0000256" key="5">
    <source>
        <dbReference type="ARBA" id="ARBA00023288"/>
    </source>
</evidence>
<organism evidence="8 9">
    <name type="scientific">Comamonas piscis</name>
    <dbReference type="NCBI Taxonomy" id="1562974"/>
    <lineage>
        <taxon>Bacteria</taxon>
        <taxon>Pseudomonadati</taxon>
        <taxon>Pseudomonadota</taxon>
        <taxon>Betaproteobacteria</taxon>
        <taxon>Burkholderiales</taxon>
        <taxon>Comamonadaceae</taxon>
        <taxon>Comamonas</taxon>
    </lineage>
</organism>
<dbReference type="PIRSF" id="PIRSF002854">
    <property type="entry name" value="MetQ"/>
    <property type="match status" value="1"/>
</dbReference>
<evidence type="ECO:0000313" key="9">
    <source>
        <dbReference type="Proteomes" id="UP000515240"/>
    </source>
</evidence>
<dbReference type="RefSeq" id="WP_182325820.1">
    <property type="nucleotide sequence ID" value="NZ_CP058554.1"/>
</dbReference>
<dbReference type="KEGG" id="cpis:HS961_00150"/>
<protein>
    <recommendedName>
        <fullName evidence="6">Lipoprotein</fullName>
    </recommendedName>
</protein>
<keyword evidence="2 7" id="KW-0732">Signal</keyword>
<keyword evidence="4" id="KW-0564">Palmitate</keyword>
<dbReference type="SUPFAM" id="SSF53850">
    <property type="entry name" value="Periplasmic binding protein-like II"/>
    <property type="match status" value="1"/>
</dbReference>
<name>A0A7G5EBJ9_9BURK</name>
<accession>A0A7G5EBJ9</accession>
<gene>
    <name evidence="8" type="ORF">HS961_00150</name>
</gene>
<evidence type="ECO:0000256" key="4">
    <source>
        <dbReference type="ARBA" id="ARBA00023139"/>
    </source>
</evidence>
<keyword evidence="3" id="KW-0472">Membrane</keyword>
<evidence type="ECO:0000313" key="8">
    <source>
        <dbReference type="EMBL" id="QMV71374.1"/>
    </source>
</evidence>
<dbReference type="PANTHER" id="PTHR30429:SF1">
    <property type="entry name" value="D-METHIONINE-BINDING LIPOPROTEIN METQ-RELATED"/>
    <property type="match status" value="1"/>
</dbReference>